<accession>A0A8T2L8Y9</accession>
<dbReference type="Proteomes" id="UP000752171">
    <property type="component" value="Unassembled WGS sequence"/>
</dbReference>
<dbReference type="AlphaFoldDB" id="A0A8T2L8Y9"/>
<evidence type="ECO:0000313" key="3">
    <source>
        <dbReference type="Proteomes" id="UP000752171"/>
    </source>
</evidence>
<evidence type="ECO:0000256" key="1">
    <source>
        <dbReference type="SAM" id="MobiDB-lite"/>
    </source>
</evidence>
<sequence>MDWRKIFRVRPREVVESDWRKKIFRLDPLQATTPVVVIDILQKNFGVCPLEAQEPSMADLTTTSFPEPSQQEDPGLPPPPSTSTQGRSVKRLSTTINTIFSPLCFRSRRRVHPDPRHRLDLQGTLPEPEQVPAAQRGRLQRFLPFLRRMVRR</sequence>
<organism evidence="2 3">
    <name type="scientific">Astyanax mexicanus</name>
    <name type="common">Blind cave fish</name>
    <name type="synonym">Astyanax fasciatus mexicanus</name>
    <dbReference type="NCBI Taxonomy" id="7994"/>
    <lineage>
        <taxon>Eukaryota</taxon>
        <taxon>Metazoa</taxon>
        <taxon>Chordata</taxon>
        <taxon>Craniata</taxon>
        <taxon>Vertebrata</taxon>
        <taxon>Euteleostomi</taxon>
        <taxon>Actinopterygii</taxon>
        <taxon>Neopterygii</taxon>
        <taxon>Teleostei</taxon>
        <taxon>Ostariophysi</taxon>
        <taxon>Characiformes</taxon>
        <taxon>Characoidei</taxon>
        <taxon>Acestrorhamphidae</taxon>
        <taxon>Acestrorhamphinae</taxon>
        <taxon>Astyanax</taxon>
    </lineage>
</organism>
<feature type="compositionally biased region" description="Polar residues" evidence="1">
    <location>
        <begin position="59"/>
        <end position="72"/>
    </location>
</feature>
<name>A0A8T2L8Y9_ASTMX</name>
<reference evidence="2 3" key="1">
    <citation type="submission" date="2021-07" db="EMBL/GenBank/DDBJ databases">
        <authorList>
            <person name="Imarazene B."/>
            <person name="Zahm M."/>
            <person name="Klopp C."/>
            <person name="Cabau C."/>
            <person name="Beille S."/>
            <person name="Jouanno E."/>
            <person name="Castinel A."/>
            <person name="Lluch J."/>
            <person name="Gil L."/>
            <person name="Kuchtly C."/>
            <person name="Lopez Roques C."/>
            <person name="Donnadieu C."/>
            <person name="Parrinello H."/>
            <person name="Journot L."/>
            <person name="Du K."/>
            <person name="Schartl M."/>
            <person name="Retaux S."/>
            <person name="Guiguen Y."/>
        </authorList>
    </citation>
    <scope>NUCLEOTIDE SEQUENCE [LARGE SCALE GENOMIC DNA]</scope>
    <source>
        <strain evidence="2">Pach_M1</strain>
        <tissue evidence="2">Testis</tissue>
    </source>
</reference>
<evidence type="ECO:0000313" key="2">
    <source>
        <dbReference type="EMBL" id="KAG9267484.1"/>
    </source>
</evidence>
<feature type="region of interest" description="Disordered" evidence="1">
    <location>
        <begin position="56"/>
        <end position="91"/>
    </location>
</feature>
<gene>
    <name evidence="2" type="ORF">AMEX_G18329</name>
</gene>
<feature type="compositionally biased region" description="Polar residues" evidence="1">
    <location>
        <begin position="82"/>
        <end position="91"/>
    </location>
</feature>
<dbReference type="EMBL" id="JAICCE010000015">
    <property type="protein sequence ID" value="KAG9267484.1"/>
    <property type="molecule type" value="Genomic_DNA"/>
</dbReference>
<proteinExistence type="predicted"/>
<feature type="region of interest" description="Disordered" evidence="1">
    <location>
        <begin position="114"/>
        <end position="133"/>
    </location>
</feature>
<protein>
    <submittedName>
        <fullName evidence="2">Uncharacterized protein</fullName>
    </submittedName>
</protein>
<comment type="caution">
    <text evidence="2">The sequence shown here is derived from an EMBL/GenBank/DDBJ whole genome shotgun (WGS) entry which is preliminary data.</text>
</comment>